<dbReference type="GO" id="GO:0004088">
    <property type="term" value="F:carbamoyl-phosphate synthase (glutamine-hydrolyzing) activity"/>
    <property type="evidence" value="ECO:0007669"/>
    <property type="project" value="UniProtKB-EC"/>
</dbReference>
<dbReference type="SUPFAM" id="SSF52021">
    <property type="entry name" value="Carbamoyl phosphate synthetase, small subunit N-terminal domain"/>
    <property type="match status" value="1"/>
</dbReference>
<dbReference type="SUPFAM" id="SSF52317">
    <property type="entry name" value="Class I glutamine amidotransferase-like"/>
    <property type="match status" value="1"/>
</dbReference>
<dbReference type="Gene3D" id="3.50.30.20">
    <property type="entry name" value="Carbamoyl-phosphate synthase small subunit, N-terminal domain"/>
    <property type="match status" value="1"/>
</dbReference>
<dbReference type="PROSITE" id="PS51273">
    <property type="entry name" value="GATASE_TYPE_1"/>
    <property type="match status" value="1"/>
</dbReference>
<dbReference type="Pfam" id="PF00988">
    <property type="entry name" value="CPSase_sm_chain"/>
    <property type="match status" value="1"/>
</dbReference>
<evidence type="ECO:0000259" key="6">
    <source>
        <dbReference type="SMART" id="SM01097"/>
    </source>
</evidence>
<evidence type="ECO:0000256" key="4">
    <source>
        <dbReference type="ARBA" id="ARBA00022962"/>
    </source>
</evidence>
<dbReference type="EMBL" id="JAGYPN010000001">
    <property type="protein sequence ID" value="MBS4221857.1"/>
    <property type="molecule type" value="Genomic_DNA"/>
</dbReference>
<gene>
    <name evidence="7" type="ORF">KHA91_03680</name>
</gene>
<feature type="domain" description="Carbamoyl-phosphate synthase small subunit N-terminal" evidence="6">
    <location>
        <begin position="1"/>
        <end position="129"/>
    </location>
</feature>
<proteinExistence type="inferred from homology"/>
<protein>
    <recommendedName>
        <fullName evidence="3">carbamoyl-phosphate synthase (glutamine-hydrolyzing)</fullName>
        <ecNumber evidence="3">6.3.5.5</ecNumber>
    </recommendedName>
</protein>
<dbReference type="AlphaFoldDB" id="A0A942ULC3"/>
<dbReference type="Gene3D" id="3.40.50.880">
    <property type="match status" value="1"/>
</dbReference>
<evidence type="ECO:0000256" key="3">
    <source>
        <dbReference type="ARBA" id="ARBA00012738"/>
    </source>
</evidence>
<evidence type="ECO:0000256" key="5">
    <source>
        <dbReference type="ARBA" id="ARBA00048816"/>
    </source>
</evidence>
<dbReference type="PRINTS" id="PR00099">
    <property type="entry name" value="CPSGATASE"/>
</dbReference>
<keyword evidence="4" id="KW-0315">Glutamine amidotransferase</keyword>
<organism evidence="7 8">
    <name type="scientific">Lederbergia citrea</name>
    <dbReference type="NCBI Taxonomy" id="2833581"/>
    <lineage>
        <taxon>Bacteria</taxon>
        <taxon>Bacillati</taxon>
        <taxon>Bacillota</taxon>
        <taxon>Bacilli</taxon>
        <taxon>Bacillales</taxon>
        <taxon>Bacillaceae</taxon>
        <taxon>Lederbergia</taxon>
    </lineage>
</organism>
<dbReference type="InterPro" id="IPR017926">
    <property type="entry name" value="GATASE"/>
</dbReference>
<dbReference type="NCBIfam" id="NF009475">
    <property type="entry name" value="PRK12838.1"/>
    <property type="match status" value="1"/>
</dbReference>
<evidence type="ECO:0000256" key="1">
    <source>
        <dbReference type="ARBA" id="ARBA00005077"/>
    </source>
</evidence>
<dbReference type="InterPro" id="IPR050472">
    <property type="entry name" value="Anth_synth/Amidotransfase"/>
</dbReference>
<evidence type="ECO:0000313" key="8">
    <source>
        <dbReference type="Proteomes" id="UP000676456"/>
    </source>
</evidence>
<comment type="similarity">
    <text evidence="2">Belongs to the CarA family.</text>
</comment>
<dbReference type="Pfam" id="PF00117">
    <property type="entry name" value="GATase"/>
    <property type="match status" value="1"/>
</dbReference>
<dbReference type="Proteomes" id="UP000676456">
    <property type="component" value="Unassembled WGS sequence"/>
</dbReference>
<sequence>MEGTLKLANGSVYTGHWHGNINECSGELIFYTGMSNFLEFLTDPVVKDKIILATYPGVLNCQIDENKFESKDFQLAGLITQQEWINPANAESKLMTTFQKNNIPVLTGMDTRTIMKQLLKTGEMPACMSTNQLNYVNISDKKNKSEHLQKQIINPTGKKHLVVIDFGVKNSLIRWLVQFNYKLTIVPGETTAASIRKINPDGLVFSGGSGNPLHWKSYFNEYSEVAKAYPTLGFGLGHQILASAFGANIAKMKWGHRCFKHPVIHHATKLVYMTNQNHGYAIAKYGLKDSGFKPSFTAVQDGSIEGLIHENYPITTYQFHPDGKNTKLELLINDSFSHQLQQYKGENIYA</sequence>
<dbReference type="PANTHER" id="PTHR43418:SF7">
    <property type="entry name" value="CARBAMOYL-PHOSPHATE SYNTHASE SMALL CHAIN"/>
    <property type="match status" value="1"/>
</dbReference>
<comment type="catalytic activity">
    <reaction evidence="5">
        <text>hydrogencarbonate + L-glutamine + 2 ATP + H2O = carbamoyl phosphate + L-glutamate + 2 ADP + phosphate + 2 H(+)</text>
        <dbReference type="Rhea" id="RHEA:18633"/>
        <dbReference type="ChEBI" id="CHEBI:15377"/>
        <dbReference type="ChEBI" id="CHEBI:15378"/>
        <dbReference type="ChEBI" id="CHEBI:17544"/>
        <dbReference type="ChEBI" id="CHEBI:29985"/>
        <dbReference type="ChEBI" id="CHEBI:30616"/>
        <dbReference type="ChEBI" id="CHEBI:43474"/>
        <dbReference type="ChEBI" id="CHEBI:58228"/>
        <dbReference type="ChEBI" id="CHEBI:58359"/>
        <dbReference type="ChEBI" id="CHEBI:456216"/>
        <dbReference type="EC" id="6.3.5.5"/>
    </reaction>
</comment>
<name>A0A942ULC3_9BACI</name>
<dbReference type="SMART" id="SM01097">
    <property type="entry name" value="CPSase_sm_chain"/>
    <property type="match status" value="1"/>
</dbReference>
<comment type="pathway">
    <text evidence="1">Amino-acid biosynthesis; L-arginine biosynthesis; carbamoyl phosphate from bicarbonate: step 1/1.</text>
</comment>
<evidence type="ECO:0000256" key="2">
    <source>
        <dbReference type="ARBA" id="ARBA00007800"/>
    </source>
</evidence>
<dbReference type="InterPro" id="IPR029062">
    <property type="entry name" value="Class_I_gatase-like"/>
</dbReference>
<keyword evidence="8" id="KW-1185">Reference proteome</keyword>
<evidence type="ECO:0000313" key="7">
    <source>
        <dbReference type="EMBL" id="MBS4221857.1"/>
    </source>
</evidence>
<comment type="caution">
    <text evidence="7">The sequence shown here is derived from an EMBL/GenBank/DDBJ whole genome shotgun (WGS) entry which is preliminary data.</text>
</comment>
<dbReference type="RefSeq" id="WP_213096846.1">
    <property type="nucleotide sequence ID" value="NZ_JAGYPN010000001.1"/>
</dbReference>
<dbReference type="InterPro" id="IPR036480">
    <property type="entry name" value="CarbP_synth_ssu_N_sf"/>
</dbReference>
<dbReference type="EC" id="6.3.5.5" evidence="3"/>
<accession>A0A942ULC3</accession>
<dbReference type="InterPro" id="IPR002474">
    <property type="entry name" value="CarbamoylP_synth_ssu_N"/>
</dbReference>
<reference evidence="7 8" key="1">
    <citation type="submission" date="2021-05" db="EMBL/GenBank/DDBJ databases">
        <title>Novel Bacillus species.</title>
        <authorList>
            <person name="Liu G."/>
        </authorList>
    </citation>
    <scope>NUCLEOTIDE SEQUENCE [LARGE SCALE GENOMIC DNA]</scope>
    <source>
        <strain evidence="7 8">FJAT-49682</strain>
    </source>
</reference>
<dbReference type="PANTHER" id="PTHR43418">
    <property type="entry name" value="MULTIFUNCTIONAL TRYPTOPHAN BIOSYNTHESIS PROTEIN-RELATED"/>
    <property type="match status" value="1"/>
</dbReference>